<keyword evidence="1" id="KW-0812">Transmembrane</keyword>
<sequence>MNKDLSQKIITKIKTDKIVPRPRWQFLVLNSAWWFLFTLSTFLGVIVFSLLFKNIADNDWQIYSAIGKTLTSKIFFSLPYLWLILLILIIYLAWRELKQTRGAYRHNLTLILAGSLSLSFFLGGLTYQLGFSDRLERGLSTFIPQYQIYQIRSSGLWDKPEIGFLAGEITVVSDANNFLLKDVDKKIWIIEGQNIVWTGQAKPKVRSLVKISGFLSDDHHFVAQSVRLWQP</sequence>
<name>A0A2H0BL80_9BACT</name>
<accession>A0A2H0BL80</accession>
<dbReference type="Proteomes" id="UP000229334">
    <property type="component" value="Unassembled WGS sequence"/>
</dbReference>
<evidence type="ECO:0000313" key="2">
    <source>
        <dbReference type="EMBL" id="PIP58354.1"/>
    </source>
</evidence>
<organism evidence="2 3">
    <name type="scientific">Candidatus Vogelbacteria bacterium CG22_combo_CG10-13_8_21_14_all_37_9</name>
    <dbReference type="NCBI Taxonomy" id="1975046"/>
    <lineage>
        <taxon>Bacteria</taxon>
        <taxon>Candidatus Vogeliibacteriota</taxon>
    </lineage>
</organism>
<dbReference type="EMBL" id="PCSX01000012">
    <property type="protein sequence ID" value="PIP58354.1"/>
    <property type="molecule type" value="Genomic_DNA"/>
</dbReference>
<protein>
    <submittedName>
        <fullName evidence="2">Uncharacterized protein</fullName>
    </submittedName>
</protein>
<feature type="transmembrane region" description="Helical" evidence="1">
    <location>
        <begin position="106"/>
        <end position="127"/>
    </location>
</feature>
<comment type="caution">
    <text evidence="2">The sequence shown here is derived from an EMBL/GenBank/DDBJ whole genome shotgun (WGS) entry which is preliminary data.</text>
</comment>
<gene>
    <name evidence="2" type="ORF">COX02_00665</name>
</gene>
<keyword evidence="1" id="KW-1133">Transmembrane helix</keyword>
<reference evidence="2 3" key="1">
    <citation type="submission" date="2017-09" db="EMBL/GenBank/DDBJ databases">
        <title>Depth-based differentiation of microbial function through sediment-hosted aquifers and enrichment of novel symbionts in the deep terrestrial subsurface.</title>
        <authorList>
            <person name="Probst A.J."/>
            <person name="Ladd B."/>
            <person name="Jarett J.K."/>
            <person name="Geller-Mcgrath D.E."/>
            <person name="Sieber C.M."/>
            <person name="Emerson J.B."/>
            <person name="Anantharaman K."/>
            <person name="Thomas B.C."/>
            <person name="Malmstrom R."/>
            <person name="Stieglmeier M."/>
            <person name="Klingl A."/>
            <person name="Woyke T."/>
            <person name="Ryan C.M."/>
            <person name="Banfield J.F."/>
        </authorList>
    </citation>
    <scope>NUCLEOTIDE SEQUENCE [LARGE SCALE GENOMIC DNA]</scope>
    <source>
        <strain evidence="2">CG22_combo_CG10-13_8_21_14_all_37_9</strain>
    </source>
</reference>
<keyword evidence="1" id="KW-0472">Membrane</keyword>
<evidence type="ECO:0000256" key="1">
    <source>
        <dbReference type="SAM" id="Phobius"/>
    </source>
</evidence>
<feature type="transmembrane region" description="Helical" evidence="1">
    <location>
        <begin position="73"/>
        <end position="94"/>
    </location>
</feature>
<evidence type="ECO:0000313" key="3">
    <source>
        <dbReference type="Proteomes" id="UP000229334"/>
    </source>
</evidence>
<dbReference type="AlphaFoldDB" id="A0A2H0BL80"/>
<proteinExistence type="predicted"/>
<feature type="transmembrane region" description="Helical" evidence="1">
    <location>
        <begin position="32"/>
        <end position="52"/>
    </location>
</feature>